<accession>A0A1V4HBB4</accession>
<evidence type="ECO:0000256" key="1">
    <source>
        <dbReference type="SAM" id="MobiDB-lite"/>
    </source>
</evidence>
<dbReference type="EMBL" id="MBTG01000037">
    <property type="protein sequence ID" value="OPH49656.1"/>
    <property type="molecule type" value="Genomic_DNA"/>
</dbReference>
<feature type="signal peptide" evidence="2">
    <location>
        <begin position="1"/>
        <end position="25"/>
    </location>
</feature>
<evidence type="ECO:0000313" key="4">
    <source>
        <dbReference type="EMBL" id="OPH49656.1"/>
    </source>
</evidence>
<gene>
    <name evidence="4" type="ORF">BC351_36685</name>
</gene>
<sequence length="811" mass="87649">MKKYVSSILAGTMIVGSLFGGTASAETTKSAENVSKSESKAAGTSHLTDLTGHWVSEKANLWNTRGVIQGTENAKFEPDRGLTRAEWVTFVNRMFQYHESKSSVVFSDVKTTDWFAKEVQVAATAGYINGYEDTTFKPNALLSREEAAVMISRILSLKGENKESAYEDDTVISSWAREAIGAVSKKGIIEGFQDGSFKPAKDITRAEAVSLLDRAFNSFGTWYDEATTYGPKTGKDTLEGSVILNQAGATLQNVDIAGDLIITKAVGDGDIHLKNVTVRGKTYVYGGGEHSVHLEDSVLLTVIVNKLDGTVRLVATGKTSVQEITIQTSANVEAEKGTSINKLTLSNELPEKSRVMIHGEFDTVNIEAKSIFVQIPSGNINQLNVGKGAEGMTLETSKELSILSLVLNAAAKVLGEGNIDRAVVNSSGITMEQKPKNVTLGSDVPSDVKVNIGGSDKVVSVPQESSGSAGGSSGGSGGSSGDGNSGGNNGNNNGGSKNDGAIEGGSWYYLGLASETVTVGESVYVTSTRNGTVYLFKNSGLNVSDKVMLEAGIQAGLVRKESIKSGVRTNVDTSGFYFNGQYGYGVVVFDEKEIPSYHRQLTILDDQTKALISEPNIITVGAAQQYIEFGYNRDIILAEGKDLRTSVTVATYNQPFVPLSADDDVKIERNKIIITPKVPYGRKYKLAIAQNSITTIDKQYFNKSYVTPYTMNSIAKIEMISPSYTYNMKVKIGTKLRFKTERDDTVYFVLTSTVGYPKDFDKEVSDGHGRKIIVPENGTNEIYEVDTSSLPVGEYRLFPWEGYSLYVQLIE</sequence>
<protein>
    <recommendedName>
        <fullName evidence="3">SLH domain-containing protein</fullName>
    </recommendedName>
</protein>
<dbReference type="PANTHER" id="PTHR43308">
    <property type="entry name" value="OUTER MEMBRANE PROTEIN ALPHA-RELATED"/>
    <property type="match status" value="1"/>
</dbReference>
<evidence type="ECO:0000256" key="2">
    <source>
        <dbReference type="SAM" id="SignalP"/>
    </source>
</evidence>
<reference evidence="5" key="1">
    <citation type="submission" date="2016-07" db="EMBL/GenBank/DDBJ databases">
        <authorList>
            <person name="Florea S."/>
            <person name="Webb J.S."/>
            <person name="Jaromczyk J."/>
            <person name="Schardl C.L."/>
        </authorList>
    </citation>
    <scope>NUCLEOTIDE SEQUENCE [LARGE SCALE GENOMIC DNA]</scope>
    <source>
        <strain evidence="5">CY1</strain>
    </source>
</reference>
<feature type="chain" id="PRO_5012844554" description="SLH domain-containing protein" evidence="2">
    <location>
        <begin position="26"/>
        <end position="811"/>
    </location>
</feature>
<name>A0A1V4HBB4_9BACL</name>
<dbReference type="InterPro" id="IPR051465">
    <property type="entry name" value="Cell_Envelope_Struct_Comp"/>
</dbReference>
<evidence type="ECO:0000313" key="5">
    <source>
        <dbReference type="Proteomes" id="UP000190626"/>
    </source>
</evidence>
<dbReference type="STRING" id="1469647.BC351_36685"/>
<organism evidence="4 5">
    <name type="scientific">Paenibacillus ferrarius</name>
    <dbReference type="NCBI Taxonomy" id="1469647"/>
    <lineage>
        <taxon>Bacteria</taxon>
        <taxon>Bacillati</taxon>
        <taxon>Bacillota</taxon>
        <taxon>Bacilli</taxon>
        <taxon>Bacillales</taxon>
        <taxon>Paenibacillaceae</taxon>
        <taxon>Paenibacillus</taxon>
    </lineage>
</organism>
<comment type="caution">
    <text evidence="4">The sequence shown here is derived from an EMBL/GenBank/DDBJ whole genome shotgun (WGS) entry which is preliminary data.</text>
</comment>
<feature type="region of interest" description="Disordered" evidence="1">
    <location>
        <begin position="458"/>
        <end position="498"/>
    </location>
</feature>
<dbReference type="RefSeq" id="WP_079418211.1">
    <property type="nucleotide sequence ID" value="NZ_MBTG01000037.1"/>
</dbReference>
<feature type="compositionally biased region" description="Gly residues" evidence="1">
    <location>
        <begin position="468"/>
        <end position="493"/>
    </location>
</feature>
<keyword evidence="2" id="KW-0732">Signal</keyword>
<dbReference type="AlphaFoldDB" id="A0A1V4HBB4"/>
<dbReference type="PROSITE" id="PS51272">
    <property type="entry name" value="SLH"/>
    <property type="match status" value="3"/>
</dbReference>
<evidence type="ECO:0000259" key="3">
    <source>
        <dbReference type="PROSITE" id="PS51272"/>
    </source>
</evidence>
<proteinExistence type="predicted"/>
<feature type="domain" description="SLH" evidence="3">
    <location>
        <begin position="42"/>
        <end position="101"/>
    </location>
</feature>
<dbReference type="InterPro" id="IPR001119">
    <property type="entry name" value="SLH_dom"/>
</dbReference>
<dbReference type="OrthoDB" id="185675at2"/>
<feature type="domain" description="SLH" evidence="3">
    <location>
        <begin position="167"/>
        <end position="226"/>
    </location>
</feature>
<dbReference type="PANTHER" id="PTHR43308:SF5">
    <property type="entry name" value="S-LAYER PROTEIN _ PEPTIDOGLYCAN ENDO-BETA-N-ACETYLGLUCOSAMINIDASE"/>
    <property type="match status" value="1"/>
</dbReference>
<dbReference type="Pfam" id="PF00395">
    <property type="entry name" value="SLH"/>
    <property type="match status" value="3"/>
</dbReference>
<keyword evidence="5" id="KW-1185">Reference proteome</keyword>
<feature type="domain" description="SLH" evidence="3">
    <location>
        <begin position="102"/>
        <end position="165"/>
    </location>
</feature>
<dbReference type="Proteomes" id="UP000190626">
    <property type="component" value="Unassembled WGS sequence"/>
</dbReference>